<gene>
    <name evidence="3" type="ORF">KRX52_04220</name>
</gene>
<reference evidence="3 4" key="1">
    <citation type="submission" date="2021-06" db="EMBL/GenBank/DDBJ databases">
        <title>Differences between aerobic and microaerobic xylene degrading microbial communities.</title>
        <authorList>
            <person name="Banerjee S."/>
            <person name="Tancsics A."/>
        </authorList>
    </citation>
    <scope>NUCLEOTIDE SEQUENCE [LARGE SCALE GENOMIC DNA]</scope>
    <source>
        <strain evidence="3 4">MAP12</strain>
    </source>
</reference>
<keyword evidence="2" id="KW-0472">Membrane</keyword>
<keyword evidence="1" id="KW-0175">Coiled coil</keyword>
<sequence length="263" mass="27892">MTGRLRGNHSALTAIALGLSSVTVVSVGLAMFALIEDGQLAALFAVAAVLLDVFKYLAWPTALQLAGDGRSACAAMMIACALVLAGVSGWATYDRMMSSIIGSRAQQQAVQQQRIADLEQARAADLQLSAQLTAEASSIRAQAEAMRSRGMFTRALELESRALPRIAEQRDQARQRLDATSRELTELRAAAPKAAGLPLELATLLCIGFALALEVVPALILSAVRRQPVQQVAELGKPGPAPRRNRRAIRIISRASAARTVAA</sequence>
<evidence type="ECO:0000256" key="1">
    <source>
        <dbReference type="SAM" id="Coils"/>
    </source>
</evidence>
<evidence type="ECO:0000256" key="2">
    <source>
        <dbReference type="SAM" id="Phobius"/>
    </source>
</evidence>
<dbReference type="RefSeq" id="WP_217679916.1">
    <property type="nucleotide sequence ID" value="NZ_JAHRGL010000011.1"/>
</dbReference>
<proteinExistence type="predicted"/>
<feature type="transmembrane region" description="Helical" evidence="2">
    <location>
        <begin position="12"/>
        <end position="35"/>
    </location>
</feature>
<name>A0ABS6MT59_9GAMM</name>
<dbReference type="Proteomes" id="UP000813068">
    <property type="component" value="Unassembled WGS sequence"/>
</dbReference>
<comment type="caution">
    <text evidence="3">The sequence shown here is derived from an EMBL/GenBank/DDBJ whole genome shotgun (WGS) entry which is preliminary data.</text>
</comment>
<evidence type="ECO:0000313" key="4">
    <source>
        <dbReference type="Proteomes" id="UP000813068"/>
    </source>
</evidence>
<keyword evidence="2" id="KW-0812">Transmembrane</keyword>
<organism evidence="3 4">
    <name type="scientific">Geopseudomonas aromaticivorans</name>
    <dbReference type="NCBI Taxonomy" id="2849492"/>
    <lineage>
        <taxon>Bacteria</taxon>
        <taxon>Pseudomonadati</taxon>
        <taxon>Pseudomonadota</taxon>
        <taxon>Gammaproteobacteria</taxon>
        <taxon>Pseudomonadales</taxon>
        <taxon>Pseudomonadaceae</taxon>
        <taxon>Geopseudomonas</taxon>
    </lineage>
</organism>
<keyword evidence="2" id="KW-1133">Transmembrane helix</keyword>
<accession>A0ABS6MT59</accession>
<feature type="transmembrane region" description="Helical" evidence="2">
    <location>
        <begin position="71"/>
        <end position="93"/>
    </location>
</feature>
<dbReference type="EMBL" id="JAHRGL010000011">
    <property type="protein sequence ID" value="MBV2132003.1"/>
    <property type="molecule type" value="Genomic_DNA"/>
</dbReference>
<protein>
    <recommendedName>
        <fullName evidence="5">DUF4407 domain-containing protein</fullName>
    </recommendedName>
</protein>
<keyword evidence="4" id="KW-1185">Reference proteome</keyword>
<evidence type="ECO:0000313" key="3">
    <source>
        <dbReference type="EMBL" id="MBV2132003.1"/>
    </source>
</evidence>
<feature type="transmembrane region" description="Helical" evidence="2">
    <location>
        <begin position="41"/>
        <end position="59"/>
    </location>
</feature>
<evidence type="ECO:0008006" key="5">
    <source>
        <dbReference type="Google" id="ProtNLM"/>
    </source>
</evidence>
<feature type="coiled-coil region" evidence="1">
    <location>
        <begin position="163"/>
        <end position="190"/>
    </location>
</feature>
<feature type="transmembrane region" description="Helical" evidence="2">
    <location>
        <begin position="201"/>
        <end position="221"/>
    </location>
</feature>